<name>A0ACC0GHW4_9ERIC</name>
<protein>
    <submittedName>
        <fullName evidence="1">Cysteine-rich receptor-like protein kinase 5</fullName>
    </submittedName>
</protein>
<keyword evidence="2" id="KW-1185">Reference proteome</keyword>
<evidence type="ECO:0000313" key="1">
    <source>
        <dbReference type="EMBL" id="KAI7999676.1"/>
    </source>
</evidence>
<gene>
    <name evidence="1" type="ORF">LOK49_LG09G00431</name>
</gene>
<dbReference type="Proteomes" id="UP001060215">
    <property type="component" value="Chromosome 8"/>
</dbReference>
<organism evidence="1 2">
    <name type="scientific">Camellia lanceoleosa</name>
    <dbReference type="NCBI Taxonomy" id="1840588"/>
    <lineage>
        <taxon>Eukaryota</taxon>
        <taxon>Viridiplantae</taxon>
        <taxon>Streptophyta</taxon>
        <taxon>Embryophyta</taxon>
        <taxon>Tracheophyta</taxon>
        <taxon>Spermatophyta</taxon>
        <taxon>Magnoliopsida</taxon>
        <taxon>eudicotyledons</taxon>
        <taxon>Gunneridae</taxon>
        <taxon>Pentapetalae</taxon>
        <taxon>asterids</taxon>
        <taxon>Ericales</taxon>
        <taxon>Theaceae</taxon>
        <taxon>Camellia</taxon>
    </lineage>
</organism>
<accession>A0ACC0GHW4</accession>
<evidence type="ECO:0000313" key="2">
    <source>
        <dbReference type="Proteomes" id="UP001060215"/>
    </source>
</evidence>
<feature type="non-terminal residue" evidence="1">
    <location>
        <position position="189"/>
    </location>
</feature>
<proteinExistence type="predicted"/>
<sequence length="189" mass="21336">MVQLHTQTEDHPLASTTPFKIQEPNNTQFRIQPTEREACALANDDMKFRKSKKKYDAIEEDTIGSDITTDESLQYNLGTVQAATNNFSAENKIGEGGFGLVYKGTLSNGQKVAVKRLSRTSGQGAEEFKNEVVLVAKLQHRNLVRLLRYCLEGEEKILIYEFVPNKSLDYFLFDMNAKISNFGMARIFG</sequence>
<comment type="caution">
    <text evidence="1">The sequence shown here is derived from an EMBL/GenBank/DDBJ whole genome shotgun (WGS) entry which is preliminary data.</text>
</comment>
<dbReference type="EMBL" id="CM045765">
    <property type="protein sequence ID" value="KAI7999676.1"/>
    <property type="molecule type" value="Genomic_DNA"/>
</dbReference>
<reference evidence="1 2" key="1">
    <citation type="journal article" date="2022" name="Plant J.">
        <title>Chromosome-level genome of Camellia lanceoleosa provides a valuable resource for understanding genome evolution and self-incompatibility.</title>
        <authorList>
            <person name="Gong W."/>
            <person name="Xiao S."/>
            <person name="Wang L."/>
            <person name="Liao Z."/>
            <person name="Chang Y."/>
            <person name="Mo W."/>
            <person name="Hu G."/>
            <person name="Li W."/>
            <person name="Zhao G."/>
            <person name="Zhu H."/>
            <person name="Hu X."/>
            <person name="Ji K."/>
            <person name="Xiang X."/>
            <person name="Song Q."/>
            <person name="Yuan D."/>
            <person name="Jin S."/>
            <person name="Zhang L."/>
        </authorList>
    </citation>
    <scope>NUCLEOTIDE SEQUENCE [LARGE SCALE GENOMIC DNA]</scope>
    <source>
        <strain evidence="1">SQ_2022a</strain>
    </source>
</reference>